<gene>
    <name evidence="3" type="ORF">L873DRAFT_595972</name>
</gene>
<accession>A0A3N4JWX9</accession>
<organism evidence="3 4">
    <name type="scientific">Choiromyces venosus 120613-1</name>
    <dbReference type="NCBI Taxonomy" id="1336337"/>
    <lineage>
        <taxon>Eukaryota</taxon>
        <taxon>Fungi</taxon>
        <taxon>Dikarya</taxon>
        <taxon>Ascomycota</taxon>
        <taxon>Pezizomycotina</taxon>
        <taxon>Pezizomycetes</taxon>
        <taxon>Pezizales</taxon>
        <taxon>Tuberaceae</taxon>
        <taxon>Choiromyces</taxon>
    </lineage>
</organism>
<dbReference type="AlphaFoldDB" id="A0A3N4JWX9"/>
<evidence type="ECO:0000313" key="4">
    <source>
        <dbReference type="Proteomes" id="UP000276215"/>
    </source>
</evidence>
<feature type="transmembrane region" description="Helical" evidence="2">
    <location>
        <begin position="29"/>
        <end position="48"/>
    </location>
</feature>
<reference evidence="3 4" key="1">
    <citation type="journal article" date="2018" name="Nat. Ecol. Evol.">
        <title>Pezizomycetes genomes reveal the molecular basis of ectomycorrhizal truffle lifestyle.</title>
        <authorList>
            <person name="Murat C."/>
            <person name="Payen T."/>
            <person name="Noel B."/>
            <person name="Kuo A."/>
            <person name="Morin E."/>
            <person name="Chen J."/>
            <person name="Kohler A."/>
            <person name="Krizsan K."/>
            <person name="Balestrini R."/>
            <person name="Da Silva C."/>
            <person name="Montanini B."/>
            <person name="Hainaut M."/>
            <person name="Levati E."/>
            <person name="Barry K.W."/>
            <person name="Belfiori B."/>
            <person name="Cichocki N."/>
            <person name="Clum A."/>
            <person name="Dockter R.B."/>
            <person name="Fauchery L."/>
            <person name="Guy J."/>
            <person name="Iotti M."/>
            <person name="Le Tacon F."/>
            <person name="Lindquist E.A."/>
            <person name="Lipzen A."/>
            <person name="Malagnac F."/>
            <person name="Mello A."/>
            <person name="Molinier V."/>
            <person name="Miyauchi S."/>
            <person name="Poulain J."/>
            <person name="Riccioni C."/>
            <person name="Rubini A."/>
            <person name="Sitrit Y."/>
            <person name="Splivallo R."/>
            <person name="Traeger S."/>
            <person name="Wang M."/>
            <person name="Zifcakova L."/>
            <person name="Wipf D."/>
            <person name="Zambonelli A."/>
            <person name="Paolocci F."/>
            <person name="Nowrousian M."/>
            <person name="Ottonello S."/>
            <person name="Baldrian P."/>
            <person name="Spatafora J.W."/>
            <person name="Henrissat B."/>
            <person name="Nagy L.G."/>
            <person name="Aury J.M."/>
            <person name="Wincker P."/>
            <person name="Grigoriev I.V."/>
            <person name="Bonfante P."/>
            <person name="Martin F.M."/>
        </authorList>
    </citation>
    <scope>NUCLEOTIDE SEQUENCE [LARGE SCALE GENOMIC DNA]</scope>
    <source>
        <strain evidence="3 4">120613-1</strain>
    </source>
</reference>
<proteinExistence type="predicted"/>
<keyword evidence="2" id="KW-0812">Transmembrane</keyword>
<feature type="region of interest" description="Disordered" evidence="1">
    <location>
        <begin position="115"/>
        <end position="135"/>
    </location>
</feature>
<keyword evidence="2" id="KW-1133">Transmembrane helix</keyword>
<sequence length="153" mass="17323">MKRSGLRDLSDGRVSCAYIVRTHNIEHNIYIKNVAMLFIFILVNSFLLNLHPPPSVQFLSLHSLASEEVKKRNIKGQKGSIILAKSPFLLLWTSGTRHKLVPRYSNILTDRLKDRERERGGEEQETLAPQAAGEKPASCKLQAALYQSNNKIK</sequence>
<dbReference type="Proteomes" id="UP000276215">
    <property type="component" value="Unassembled WGS sequence"/>
</dbReference>
<keyword evidence="4" id="KW-1185">Reference proteome</keyword>
<protein>
    <submittedName>
        <fullName evidence="3">Uncharacterized protein</fullName>
    </submittedName>
</protein>
<keyword evidence="2" id="KW-0472">Membrane</keyword>
<name>A0A3N4JWX9_9PEZI</name>
<evidence type="ECO:0000313" key="3">
    <source>
        <dbReference type="EMBL" id="RPB01718.1"/>
    </source>
</evidence>
<evidence type="ECO:0000256" key="2">
    <source>
        <dbReference type="SAM" id="Phobius"/>
    </source>
</evidence>
<dbReference type="EMBL" id="ML120371">
    <property type="protein sequence ID" value="RPB01718.1"/>
    <property type="molecule type" value="Genomic_DNA"/>
</dbReference>
<evidence type="ECO:0000256" key="1">
    <source>
        <dbReference type="SAM" id="MobiDB-lite"/>
    </source>
</evidence>